<gene>
    <name evidence="2" type="ORF">SAMN05444377_10714</name>
</gene>
<feature type="transmembrane region" description="Helical" evidence="1">
    <location>
        <begin position="12"/>
        <end position="30"/>
    </location>
</feature>
<sequence>MSTIDLILKQIMKVKLVLLNLMVLFSFLIMTSCNKNKFINDQSLMIIKETVENQNTFIFNKCFEEKILTKKFIEHKNLIHKIENEKFDHIINDISIDYRNRRKILFNINLLKNNINDNKSYEFKILKIQTLYFINQDFIRQNLNFVY</sequence>
<reference evidence="2 3" key="1">
    <citation type="submission" date="2016-11" db="EMBL/GenBank/DDBJ databases">
        <authorList>
            <person name="Jaros S."/>
            <person name="Januszkiewicz K."/>
            <person name="Wedrychowicz H."/>
        </authorList>
    </citation>
    <scope>NUCLEOTIDE SEQUENCE [LARGE SCALE GENOMIC DNA]</scope>
    <source>
        <strain evidence="2 3">DSM 25660</strain>
    </source>
</reference>
<keyword evidence="1" id="KW-0812">Transmembrane</keyword>
<dbReference type="EMBL" id="FQVQ01000007">
    <property type="protein sequence ID" value="SHF34357.1"/>
    <property type="molecule type" value="Genomic_DNA"/>
</dbReference>
<dbReference type="AlphaFoldDB" id="A0A1M5AW98"/>
<proteinExistence type="predicted"/>
<evidence type="ECO:0000313" key="2">
    <source>
        <dbReference type="EMBL" id="SHF34357.1"/>
    </source>
</evidence>
<keyword evidence="3" id="KW-1185">Reference proteome</keyword>
<organism evidence="2 3">
    <name type="scientific">Flavobacterium fontis</name>
    <dbReference type="NCBI Taxonomy" id="1124188"/>
    <lineage>
        <taxon>Bacteria</taxon>
        <taxon>Pseudomonadati</taxon>
        <taxon>Bacteroidota</taxon>
        <taxon>Flavobacteriia</taxon>
        <taxon>Flavobacteriales</taxon>
        <taxon>Flavobacteriaceae</taxon>
        <taxon>Flavobacterium</taxon>
    </lineage>
</organism>
<keyword evidence="1" id="KW-0472">Membrane</keyword>
<evidence type="ECO:0000313" key="3">
    <source>
        <dbReference type="Proteomes" id="UP000184147"/>
    </source>
</evidence>
<evidence type="ECO:0000256" key="1">
    <source>
        <dbReference type="SAM" id="Phobius"/>
    </source>
</evidence>
<keyword evidence="1" id="KW-1133">Transmembrane helix</keyword>
<protein>
    <submittedName>
        <fullName evidence="2">Uncharacterized protein</fullName>
    </submittedName>
</protein>
<accession>A0A1M5AW98</accession>
<name>A0A1M5AW98_9FLAO</name>
<dbReference type="Proteomes" id="UP000184147">
    <property type="component" value="Unassembled WGS sequence"/>
</dbReference>